<dbReference type="Pfam" id="PF13529">
    <property type="entry name" value="Peptidase_C39_2"/>
    <property type="match status" value="1"/>
</dbReference>
<protein>
    <recommendedName>
        <fullName evidence="1">Peptidase C39-like domain-containing protein</fullName>
    </recommendedName>
</protein>
<dbReference type="RefSeq" id="WP_005977270.1">
    <property type="nucleotide sequence ID" value="NZ_CABKNW010000002.1"/>
</dbReference>
<evidence type="ECO:0000313" key="3">
    <source>
        <dbReference type="Proteomes" id="UP000249008"/>
    </source>
</evidence>
<evidence type="ECO:0000259" key="1">
    <source>
        <dbReference type="Pfam" id="PF13529"/>
    </source>
</evidence>
<sequence>MTTNKIRNFQLFKQQKSDDCWIASCKMTIDYLNNTNYNYANLLKKAGTISTGKQGGYDGILELLHLAAPTLSYQGEIVIDKTIDDFKNLIIKNIDNNRPVIVGLPGHAVVIIGYDSVSRVFITADPYTGKENQIKYGSVITDICYSLK</sequence>
<dbReference type="InterPro" id="IPR039564">
    <property type="entry name" value="Peptidase_C39-like"/>
</dbReference>
<dbReference type="KEGG" id="ful:C4N20_14625"/>
<dbReference type="AlphaFoldDB" id="A0AAX2JA46"/>
<dbReference type="GeneID" id="78456058"/>
<evidence type="ECO:0000313" key="2">
    <source>
        <dbReference type="EMBL" id="SQJ02608.1"/>
    </source>
</evidence>
<accession>A0AAX2JA46</accession>
<reference evidence="2 3" key="1">
    <citation type="submission" date="2018-06" db="EMBL/GenBank/DDBJ databases">
        <authorList>
            <consortium name="Pathogen Informatics"/>
            <person name="Doyle S."/>
        </authorList>
    </citation>
    <scope>NUCLEOTIDE SEQUENCE [LARGE SCALE GENOMIC DNA]</scope>
    <source>
        <strain evidence="2 3">NCTC12112</strain>
    </source>
</reference>
<dbReference type="Gene3D" id="3.90.70.10">
    <property type="entry name" value="Cysteine proteinases"/>
    <property type="match status" value="1"/>
</dbReference>
<feature type="domain" description="Peptidase C39-like" evidence="1">
    <location>
        <begin position="8"/>
        <end position="127"/>
    </location>
</feature>
<proteinExistence type="predicted"/>
<dbReference type="Proteomes" id="UP000249008">
    <property type="component" value="Chromosome 1"/>
</dbReference>
<gene>
    <name evidence="2" type="ORF">NCTC12112_01496</name>
</gene>
<name>A0AAX2JA46_9FUSO</name>
<dbReference type="EMBL" id="LS483487">
    <property type="protein sequence ID" value="SQJ02608.1"/>
    <property type="molecule type" value="Genomic_DNA"/>
</dbReference>
<organism evidence="2 3">
    <name type="scientific">Fusobacterium ulcerans</name>
    <dbReference type="NCBI Taxonomy" id="861"/>
    <lineage>
        <taxon>Bacteria</taxon>
        <taxon>Fusobacteriati</taxon>
        <taxon>Fusobacteriota</taxon>
        <taxon>Fusobacteriia</taxon>
        <taxon>Fusobacteriales</taxon>
        <taxon>Fusobacteriaceae</taxon>
        <taxon>Fusobacterium</taxon>
    </lineage>
</organism>